<dbReference type="SUPFAM" id="SSF103473">
    <property type="entry name" value="MFS general substrate transporter"/>
    <property type="match status" value="1"/>
</dbReference>
<sequence>MTKKDIDSSLDNILIQLGDFGRYQIFVFSLVCFAVILHSAVHVAYVFTAMDLDYRCEIPGCDSESPEYESSWLTYAVPYSGSTPEKCDMYPRYDNLTEIDNQTCTDDYFNKNSTLRCSSFVYKSTEKSILQEYNLQCDDNLWKITMVGTMNSIGQFFGLFISGILSDKYGRKMVLIWGMVLCGVCGLIRTMMPSYEWFLVFEFLDAAFGSGTYICGFILGVELVGPKNRVLTGVLASSCYAIGEVFTAGSAWIVKSWKPLIYILYSPIFLLLIYIWILPESIRWNLSKGRIEEAKKTLRTVAKINGKELTENALEKLTEVSYNDSQTERSSIKDVFKSTKLMLRLINCCFCWITCTFLFYGLTLNSVSLAAGNSYLDFILTALVEIPAYVSCNLVLDTFGRKKSLCVSYFLTGAACLGFLFVPSDSHAGSLSVYLIGKFGATAAFTNLYVVTSEIFPTTMRQSFMGTCSTFGRLGSMIAPQTPLLAKLWSPLPVVSFATMSAIAGFLSLLFPETQNIKLPDTMEEAENISQLGKVTTNKSDHVKN</sequence>
<evidence type="ECO:0000256" key="4">
    <source>
        <dbReference type="ARBA" id="ARBA00023136"/>
    </source>
</evidence>
<accession>A0ABQ9JMK1</accession>
<dbReference type="PROSITE" id="PS00216">
    <property type="entry name" value="SUGAR_TRANSPORT_1"/>
    <property type="match status" value="1"/>
</dbReference>
<dbReference type="Proteomes" id="UP001162164">
    <property type="component" value="Unassembled WGS sequence"/>
</dbReference>
<feature type="transmembrane region" description="Helical" evidence="5">
    <location>
        <begin position="492"/>
        <end position="511"/>
    </location>
</feature>
<dbReference type="Gene3D" id="1.20.1250.20">
    <property type="entry name" value="MFS general substrate transporter like domains"/>
    <property type="match status" value="1"/>
</dbReference>
<comment type="caution">
    <text evidence="7">The sequence shown here is derived from an EMBL/GenBank/DDBJ whole genome shotgun (WGS) entry which is preliminary data.</text>
</comment>
<organism evidence="7 8">
    <name type="scientific">Molorchus minor</name>
    <dbReference type="NCBI Taxonomy" id="1323400"/>
    <lineage>
        <taxon>Eukaryota</taxon>
        <taxon>Metazoa</taxon>
        <taxon>Ecdysozoa</taxon>
        <taxon>Arthropoda</taxon>
        <taxon>Hexapoda</taxon>
        <taxon>Insecta</taxon>
        <taxon>Pterygota</taxon>
        <taxon>Neoptera</taxon>
        <taxon>Endopterygota</taxon>
        <taxon>Coleoptera</taxon>
        <taxon>Polyphaga</taxon>
        <taxon>Cucujiformia</taxon>
        <taxon>Chrysomeloidea</taxon>
        <taxon>Cerambycidae</taxon>
        <taxon>Lamiinae</taxon>
        <taxon>Monochamini</taxon>
        <taxon>Molorchus</taxon>
    </lineage>
</organism>
<keyword evidence="4 5" id="KW-0472">Membrane</keyword>
<feature type="transmembrane region" description="Helical" evidence="5">
    <location>
        <begin position="198"/>
        <end position="221"/>
    </location>
</feature>
<protein>
    <recommendedName>
        <fullName evidence="6">Major facilitator superfamily (MFS) profile domain-containing protein</fullName>
    </recommendedName>
</protein>
<evidence type="ECO:0000313" key="7">
    <source>
        <dbReference type="EMBL" id="KAJ8979458.1"/>
    </source>
</evidence>
<dbReference type="Pfam" id="PF07690">
    <property type="entry name" value="MFS_1"/>
    <property type="match status" value="1"/>
</dbReference>
<feature type="transmembrane region" description="Helical" evidence="5">
    <location>
        <begin position="233"/>
        <end position="254"/>
    </location>
</feature>
<feature type="transmembrane region" description="Helical" evidence="5">
    <location>
        <begin position="260"/>
        <end position="278"/>
    </location>
</feature>
<feature type="transmembrane region" description="Helical" evidence="5">
    <location>
        <begin position="375"/>
        <end position="396"/>
    </location>
</feature>
<evidence type="ECO:0000313" key="8">
    <source>
        <dbReference type="Proteomes" id="UP001162164"/>
    </source>
</evidence>
<evidence type="ECO:0000256" key="5">
    <source>
        <dbReference type="SAM" id="Phobius"/>
    </source>
</evidence>
<evidence type="ECO:0000256" key="1">
    <source>
        <dbReference type="ARBA" id="ARBA00004141"/>
    </source>
</evidence>
<name>A0ABQ9JMK1_9CUCU</name>
<feature type="transmembrane region" description="Helical" evidence="5">
    <location>
        <begin position="341"/>
        <end position="363"/>
    </location>
</feature>
<proteinExistence type="predicted"/>
<keyword evidence="3 5" id="KW-1133">Transmembrane helix</keyword>
<evidence type="ECO:0000256" key="2">
    <source>
        <dbReference type="ARBA" id="ARBA00022692"/>
    </source>
</evidence>
<dbReference type="PROSITE" id="PS50850">
    <property type="entry name" value="MFS"/>
    <property type="match status" value="1"/>
</dbReference>
<evidence type="ECO:0000259" key="6">
    <source>
        <dbReference type="PROSITE" id="PS50850"/>
    </source>
</evidence>
<keyword evidence="8" id="KW-1185">Reference proteome</keyword>
<feature type="transmembrane region" description="Helical" evidence="5">
    <location>
        <begin position="428"/>
        <end position="451"/>
    </location>
</feature>
<dbReference type="InterPro" id="IPR005829">
    <property type="entry name" value="Sugar_transporter_CS"/>
</dbReference>
<gene>
    <name evidence="7" type="ORF">NQ317_006772</name>
</gene>
<dbReference type="InterPro" id="IPR036259">
    <property type="entry name" value="MFS_trans_sf"/>
</dbReference>
<feature type="transmembrane region" description="Helical" evidence="5">
    <location>
        <begin position="174"/>
        <end position="192"/>
    </location>
</feature>
<keyword evidence="2 5" id="KW-0812">Transmembrane</keyword>
<comment type="subcellular location">
    <subcellularLocation>
        <location evidence="1">Membrane</location>
        <topology evidence="1">Multi-pass membrane protein</topology>
    </subcellularLocation>
</comment>
<reference evidence="7" key="1">
    <citation type="journal article" date="2023" name="Insect Mol. Biol.">
        <title>Genome sequencing provides insights into the evolution of gene families encoding plant cell wall-degrading enzymes in longhorned beetles.</title>
        <authorList>
            <person name="Shin N.R."/>
            <person name="Okamura Y."/>
            <person name="Kirsch R."/>
            <person name="Pauchet Y."/>
        </authorList>
    </citation>
    <scope>NUCLEOTIDE SEQUENCE</scope>
    <source>
        <strain evidence="7">MMC_N1</strain>
    </source>
</reference>
<dbReference type="PANTHER" id="PTHR24064">
    <property type="entry name" value="SOLUTE CARRIER FAMILY 22 MEMBER"/>
    <property type="match status" value="1"/>
</dbReference>
<dbReference type="EMBL" id="JAPWTJ010000338">
    <property type="protein sequence ID" value="KAJ8979458.1"/>
    <property type="molecule type" value="Genomic_DNA"/>
</dbReference>
<dbReference type="InterPro" id="IPR011701">
    <property type="entry name" value="MFS"/>
</dbReference>
<feature type="transmembrane region" description="Helical" evidence="5">
    <location>
        <begin position="25"/>
        <end position="47"/>
    </location>
</feature>
<feature type="transmembrane region" description="Helical" evidence="5">
    <location>
        <begin position="405"/>
        <end position="422"/>
    </location>
</feature>
<feature type="domain" description="Major facilitator superfamily (MFS) profile" evidence="6">
    <location>
        <begin position="37"/>
        <end position="516"/>
    </location>
</feature>
<dbReference type="InterPro" id="IPR020846">
    <property type="entry name" value="MFS_dom"/>
</dbReference>
<dbReference type="CDD" id="cd17317">
    <property type="entry name" value="MFS_SLC22"/>
    <property type="match status" value="1"/>
</dbReference>
<evidence type="ECO:0000256" key="3">
    <source>
        <dbReference type="ARBA" id="ARBA00022989"/>
    </source>
</evidence>